<feature type="compositionally biased region" description="Acidic residues" evidence="1">
    <location>
        <begin position="1"/>
        <end position="13"/>
    </location>
</feature>
<accession>A0A8X6N152</accession>
<gene>
    <name evidence="2" type="ORF">NPIL_207981</name>
</gene>
<protein>
    <submittedName>
        <fullName evidence="2">Uncharacterized protein</fullName>
    </submittedName>
</protein>
<name>A0A8X6N152_NEPPI</name>
<sequence length="71" mass="7989">MGFDYLDDSEGENFGEQGIPVSIGTNIDVDQDTSEMEPICFDDEVSHIIRGTQPRVALFGRIIKMLERLNL</sequence>
<dbReference type="EMBL" id="BMAW01052926">
    <property type="protein sequence ID" value="GFS88125.1"/>
    <property type="molecule type" value="Genomic_DNA"/>
</dbReference>
<comment type="caution">
    <text evidence="2">The sequence shown here is derived from an EMBL/GenBank/DDBJ whole genome shotgun (WGS) entry which is preliminary data.</text>
</comment>
<reference evidence="2" key="1">
    <citation type="submission" date="2020-08" db="EMBL/GenBank/DDBJ databases">
        <title>Multicomponent nature underlies the extraordinary mechanical properties of spider dragline silk.</title>
        <authorList>
            <person name="Kono N."/>
            <person name="Nakamura H."/>
            <person name="Mori M."/>
            <person name="Yoshida Y."/>
            <person name="Ohtoshi R."/>
            <person name="Malay A.D."/>
            <person name="Moran D.A.P."/>
            <person name="Tomita M."/>
            <person name="Numata K."/>
            <person name="Arakawa K."/>
        </authorList>
    </citation>
    <scope>NUCLEOTIDE SEQUENCE</scope>
</reference>
<keyword evidence="3" id="KW-1185">Reference proteome</keyword>
<evidence type="ECO:0000313" key="2">
    <source>
        <dbReference type="EMBL" id="GFS88125.1"/>
    </source>
</evidence>
<organism evidence="2 3">
    <name type="scientific">Nephila pilipes</name>
    <name type="common">Giant wood spider</name>
    <name type="synonym">Nephila maculata</name>
    <dbReference type="NCBI Taxonomy" id="299642"/>
    <lineage>
        <taxon>Eukaryota</taxon>
        <taxon>Metazoa</taxon>
        <taxon>Ecdysozoa</taxon>
        <taxon>Arthropoda</taxon>
        <taxon>Chelicerata</taxon>
        <taxon>Arachnida</taxon>
        <taxon>Araneae</taxon>
        <taxon>Araneomorphae</taxon>
        <taxon>Entelegynae</taxon>
        <taxon>Araneoidea</taxon>
        <taxon>Nephilidae</taxon>
        <taxon>Nephila</taxon>
    </lineage>
</organism>
<dbReference type="Proteomes" id="UP000887013">
    <property type="component" value="Unassembled WGS sequence"/>
</dbReference>
<evidence type="ECO:0000313" key="3">
    <source>
        <dbReference type="Proteomes" id="UP000887013"/>
    </source>
</evidence>
<feature type="region of interest" description="Disordered" evidence="1">
    <location>
        <begin position="1"/>
        <end position="22"/>
    </location>
</feature>
<evidence type="ECO:0000256" key="1">
    <source>
        <dbReference type="SAM" id="MobiDB-lite"/>
    </source>
</evidence>
<dbReference type="AlphaFoldDB" id="A0A8X6N152"/>
<proteinExistence type="predicted"/>